<proteinExistence type="predicted"/>
<dbReference type="STRING" id="658196.A0A397SP51"/>
<reference evidence="1 2" key="1">
    <citation type="submission" date="2018-06" db="EMBL/GenBank/DDBJ databases">
        <title>Comparative genomics reveals the genomic features of Rhizophagus irregularis, R. cerebriforme, R. diaphanum and Gigaspora rosea, and their symbiotic lifestyle signature.</title>
        <authorList>
            <person name="Morin E."/>
            <person name="San Clemente H."/>
            <person name="Chen E.C.H."/>
            <person name="De La Providencia I."/>
            <person name="Hainaut M."/>
            <person name="Kuo A."/>
            <person name="Kohler A."/>
            <person name="Murat C."/>
            <person name="Tang N."/>
            <person name="Roy S."/>
            <person name="Loubradou J."/>
            <person name="Henrissat B."/>
            <person name="Grigoriev I.V."/>
            <person name="Corradi N."/>
            <person name="Roux C."/>
            <person name="Martin F.M."/>
        </authorList>
    </citation>
    <scope>NUCLEOTIDE SEQUENCE [LARGE SCALE GENOMIC DNA]</scope>
    <source>
        <strain evidence="1 2">DAOM 227022</strain>
    </source>
</reference>
<keyword evidence="2" id="KW-1185">Reference proteome</keyword>
<gene>
    <name evidence="1" type="ORF">C1645_877805</name>
</gene>
<evidence type="ECO:0000313" key="2">
    <source>
        <dbReference type="Proteomes" id="UP000265703"/>
    </source>
</evidence>
<name>A0A397SP51_9GLOM</name>
<organism evidence="1 2">
    <name type="scientific">Glomus cerebriforme</name>
    <dbReference type="NCBI Taxonomy" id="658196"/>
    <lineage>
        <taxon>Eukaryota</taxon>
        <taxon>Fungi</taxon>
        <taxon>Fungi incertae sedis</taxon>
        <taxon>Mucoromycota</taxon>
        <taxon>Glomeromycotina</taxon>
        <taxon>Glomeromycetes</taxon>
        <taxon>Glomerales</taxon>
        <taxon>Glomeraceae</taxon>
        <taxon>Glomus</taxon>
    </lineage>
</organism>
<dbReference type="AlphaFoldDB" id="A0A397SP51"/>
<accession>A0A397SP51</accession>
<sequence length="279" mass="31638">MNDAAERKIKNKVILGGFSARALDLFWQNLEGRCIQSIRYLRSNNEDCLTNPDLCYENVARFKCLIDTIQYNDSIAAMTDNTKLKSRLRYFPQLGCIVGSTLPYDQTKVNTYSDISNVCAYILQVPLPKFSPVVIALIPNTLKDTANDISKLHKKLIQEIAPHEAIVEFQAQEQIITTQTAQQLSIHDDNLNIHFSCPIFDNVGPIIRIQDPKYAKKTARNAIMSGARLLTFGTSAAQYLHFLNLIGRHDSIMYKNDVIKLDRQDDGAAYRTFCFANLR</sequence>
<evidence type="ECO:0000313" key="1">
    <source>
        <dbReference type="EMBL" id="RIA87788.1"/>
    </source>
</evidence>
<dbReference type="OrthoDB" id="2410809at2759"/>
<dbReference type="EMBL" id="QKYT01000292">
    <property type="protein sequence ID" value="RIA87788.1"/>
    <property type="molecule type" value="Genomic_DNA"/>
</dbReference>
<dbReference type="Proteomes" id="UP000265703">
    <property type="component" value="Unassembled WGS sequence"/>
</dbReference>
<comment type="caution">
    <text evidence="1">The sequence shown here is derived from an EMBL/GenBank/DDBJ whole genome shotgun (WGS) entry which is preliminary data.</text>
</comment>
<protein>
    <submittedName>
        <fullName evidence="1">Uncharacterized protein</fullName>
    </submittedName>
</protein>